<proteinExistence type="predicted"/>
<protein>
    <submittedName>
        <fullName evidence="2">Uncharacterized protein</fullName>
    </submittedName>
</protein>
<feature type="compositionally biased region" description="Basic and acidic residues" evidence="1">
    <location>
        <begin position="1"/>
        <end position="10"/>
    </location>
</feature>
<evidence type="ECO:0000256" key="1">
    <source>
        <dbReference type="SAM" id="MobiDB-lite"/>
    </source>
</evidence>
<dbReference type="AlphaFoldDB" id="A0AAP0EHE8"/>
<comment type="caution">
    <text evidence="2">The sequence shown here is derived from an EMBL/GenBank/DDBJ whole genome shotgun (WGS) entry which is preliminary data.</text>
</comment>
<name>A0AAP0EHE8_9MAGN</name>
<dbReference type="Proteomes" id="UP001417504">
    <property type="component" value="Unassembled WGS sequence"/>
</dbReference>
<feature type="region of interest" description="Disordered" evidence="1">
    <location>
        <begin position="1"/>
        <end position="20"/>
    </location>
</feature>
<feature type="compositionally biased region" description="Low complexity" evidence="1">
    <location>
        <begin position="166"/>
        <end position="180"/>
    </location>
</feature>
<evidence type="ECO:0000313" key="2">
    <source>
        <dbReference type="EMBL" id="KAK9090558.1"/>
    </source>
</evidence>
<feature type="compositionally biased region" description="Basic and acidic residues" evidence="1">
    <location>
        <begin position="187"/>
        <end position="211"/>
    </location>
</feature>
<sequence length="235" mass="26210">MAGKVRERSYKNTRRNKPQLVADPRNLVGDLNYREYVSIIGGARRGQKQASIGRQDKEIYDNIATNRHDKHCKLSSTTYNARQRAGLHEMRSHEQVDISKADCTSKDITGDFGKNSCEGELKKAFHKEIQTSEVAEASSAWTGEVASHGAASKFGVVTVPMTIGAPMSHHSSPPTRPTTTSHHHSAKIREEERGTRGAEVSQKSEDQREDQNPDYEPIELGFFHAVAPPETINMW</sequence>
<evidence type="ECO:0000313" key="3">
    <source>
        <dbReference type="Proteomes" id="UP001417504"/>
    </source>
</evidence>
<feature type="region of interest" description="Disordered" evidence="1">
    <location>
        <begin position="164"/>
        <end position="219"/>
    </location>
</feature>
<dbReference type="EMBL" id="JBBNAE010000010">
    <property type="protein sequence ID" value="KAK9090558.1"/>
    <property type="molecule type" value="Genomic_DNA"/>
</dbReference>
<gene>
    <name evidence="2" type="ORF">Sjap_023735</name>
</gene>
<accession>A0AAP0EHE8</accession>
<keyword evidence="3" id="KW-1185">Reference proteome</keyword>
<reference evidence="2 3" key="1">
    <citation type="submission" date="2024-01" db="EMBL/GenBank/DDBJ databases">
        <title>Genome assemblies of Stephania.</title>
        <authorList>
            <person name="Yang L."/>
        </authorList>
    </citation>
    <scope>NUCLEOTIDE SEQUENCE [LARGE SCALE GENOMIC DNA]</scope>
    <source>
        <strain evidence="2">QJT</strain>
        <tissue evidence="2">Leaf</tissue>
    </source>
</reference>
<organism evidence="2 3">
    <name type="scientific">Stephania japonica</name>
    <dbReference type="NCBI Taxonomy" id="461633"/>
    <lineage>
        <taxon>Eukaryota</taxon>
        <taxon>Viridiplantae</taxon>
        <taxon>Streptophyta</taxon>
        <taxon>Embryophyta</taxon>
        <taxon>Tracheophyta</taxon>
        <taxon>Spermatophyta</taxon>
        <taxon>Magnoliopsida</taxon>
        <taxon>Ranunculales</taxon>
        <taxon>Menispermaceae</taxon>
        <taxon>Menispermoideae</taxon>
        <taxon>Cissampelideae</taxon>
        <taxon>Stephania</taxon>
    </lineage>
</organism>